<dbReference type="EMBL" id="CAMXCT010002832">
    <property type="protein sequence ID" value="CAI4000728.1"/>
    <property type="molecule type" value="Genomic_DNA"/>
</dbReference>
<reference evidence="1" key="1">
    <citation type="submission" date="2022-10" db="EMBL/GenBank/DDBJ databases">
        <authorList>
            <person name="Chen Y."/>
            <person name="Dougan E. K."/>
            <person name="Chan C."/>
            <person name="Rhodes N."/>
            <person name="Thang M."/>
        </authorList>
    </citation>
    <scope>NUCLEOTIDE SEQUENCE</scope>
</reference>
<sequence length="290" mass="33330">MKNLGEHLNEVFADRSKMEAVINDLVLDGAIPASKQHAILVPNQSMDEFYLPLTAFDYSKAAKNGFFPPNVQFETHMMEFLKHGYRSSIGNCEVRFPLATGDRRIRPFTVGLDDGFVKILLMFSIVAFTRELEIEMKDDDGSLKRVLESFRSVRCSYTFFENPSHHFLHSLKTQWVTAEKQVPSPINIMADIKETIAVEKRLNRQGRGALKDILGKVIAEYNKFCSNKRHRIDSTRRSLIYNLFFNLHSETLSLDLLGTNWYATLTRVFFQIGCYRYQATMPGRSHTDVA</sequence>
<protein>
    <submittedName>
        <fullName evidence="1">Uncharacterized protein</fullName>
    </submittedName>
</protein>
<evidence type="ECO:0000313" key="1">
    <source>
        <dbReference type="EMBL" id="CAI4000728.1"/>
    </source>
</evidence>
<accession>A0A9P1G5F6</accession>
<dbReference type="Proteomes" id="UP001152797">
    <property type="component" value="Unassembled WGS sequence"/>
</dbReference>
<gene>
    <name evidence="1" type="ORF">C1SCF055_LOCUS26830</name>
</gene>
<organism evidence="1">
    <name type="scientific">Cladocopium goreaui</name>
    <dbReference type="NCBI Taxonomy" id="2562237"/>
    <lineage>
        <taxon>Eukaryota</taxon>
        <taxon>Sar</taxon>
        <taxon>Alveolata</taxon>
        <taxon>Dinophyceae</taxon>
        <taxon>Suessiales</taxon>
        <taxon>Symbiodiniaceae</taxon>
        <taxon>Cladocopium</taxon>
    </lineage>
</organism>
<proteinExistence type="predicted"/>
<dbReference type="AlphaFoldDB" id="A0A9P1G5F6"/>
<evidence type="ECO:0000313" key="3">
    <source>
        <dbReference type="Proteomes" id="UP001152797"/>
    </source>
</evidence>
<name>A0A9P1G5F6_9DINO</name>
<dbReference type="EMBL" id="CAMXCT020002832">
    <property type="protein sequence ID" value="CAL1154103.1"/>
    <property type="molecule type" value="Genomic_DNA"/>
</dbReference>
<comment type="caution">
    <text evidence="1">The sequence shown here is derived from an EMBL/GenBank/DDBJ whole genome shotgun (WGS) entry which is preliminary data.</text>
</comment>
<keyword evidence="3" id="KW-1185">Reference proteome</keyword>
<evidence type="ECO:0000313" key="2">
    <source>
        <dbReference type="EMBL" id="CAL4788040.1"/>
    </source>
</evidence>
<reference evidence="2 3" key="2">
    <citation type="submission" date="2024-05" db="EMBL/GenBank/DDBJ databases">
        <authorList>
            <person name="Chen Y."/>
            <person name="Shah S."/>
            <person name="Dougan E. K."/>
            <person name="Thang M."/>
            <person name="Chan C."/>
        </authorList>
    </citation>
    <scope>NUCLEOTIDE SEQUENCE [LARGE SCALE GENOMIC DNA]</scope>
</reference>
<dbReference type="EMBL" id="CAMXCT030002832">
    <property type="protein sequence ID" value="CAL4788040.1"/>
    <property type="molecule type" value="Genomic_DNA"/>
</dbReference>